<protein>
    <submittedName>
        <fullName evidence="2">Uncharacterized protein</fullName>
    </submittedName>
</protein>
<feature type="compositionally biased region" description="Basic residues" evidence="1">
    <location>
        <begin position="55"/>
        <end position="69"/>
    </location>
</feature>
<organism evidence="2 3">
    <name type="scientific">Candidatus Adlerbacteria bacterium RIFCSPHIGHO2_12_FULL_53_18</name>
    <dbReference type="NCBI Taxonomy" id="1797242"/>
    <lineage>
        <taxon>Bacteria</taxon>
        <taxon>Candidatus Adleribacteriota</taxon>
    </lineage>
</organism>
<name>A0A1F4XTX4_9BACT</name>
<dbReference type="EMBL" id="MEWW01000005">
    <property type="protein sequence ID" value="OGC85048.1"/>
    <property type="molecule type" value="Genomic_DNA"/>
</dbReference>
<evidence type="ECO:0000313" key="2">
    <source>
        <dbReference type="EMBL" id="OGC85048.1"/>
    </source>
</evidence>
<dbReference type="Proteomes" id="UP000178091">
    <property type="component" value="Unassembled WGS sequence"/>
</dbReference>
<feature type="compositionally biased region" description="Basic and acidic residues" evidence="1">
    <location>
        <begin position="110"/>
        <end position="123"/>
    </location>
</feature>
<feature type="compositionally biased region" description="Basic residues" evidence="1">
    <location>
        <begin position="79"/>
        <end position="109"/>
    </location>
</feature>
<feature type="region of interest" description="Disordered" evidence="1">
    <location>
        <begin position="46"/>
        <end position="124"/>
    </location>
</feature>
<evidence type="ECO:0000313" key="3">
    <source>
        <dbReference type="Proteomes" id="UP000178091"/>
    </source>
</evidence>
<dbReference type="AlphaFoldDB" id="A0A1F4XTX4"/>
<evidence type="ECO:0000256" key="1">
    <source>
        <dbReference type="SAM" id="MobiDB-lite"/>
    </source>
</evidence>
<comment type="caution">
    <text evidence="2">The sequence shown here is derived from an EMBL/GenBank/DDBJ whole genome shotgun (WGS) entry which is preliminary data.</text>
</comment>
<proteinExistence type="predicted"/>
<reference evidence="2 3" key="1">
    <citation type="journal article" date="2016" name="Nat. Commun.">
        <title>Thousands of microbial genomes shed light on interconnected biogeochemical processes in an aquifer system.</title>
        <authorList>
            <person name="Anantharaman K."/>
            <person name="Brown C.T."/>
            <person name="Hug L.A."/>
            <person name="Sharon I."/>
            <person name="Castelle C.J."/>
            <person name="Probst A.J."/>
            <person name="Thomas B.C."/>
            <person name="Singh A."/>
            <person name="Wilkins M.J."/>
            <person name="Karaoz U."/>
            <person name="Brodie E.L."/>
            <person name="Williams K.H."/>
            <person name="Hubbard S.S."/>
            <person name="Banfield J.F."/>
        </authorList>
    </citation>
    <scope>NUCLEOTIDE SEQUENCE [LARGE SCALE GENOMIC DNA]</scope>
</reference>
<gene>
    <name evidence="2" type="ORF">A3F55_02160</name>
</gene>
<sequence length="178" mass="19730">MAGLVVAIGAMTFTSNTEQVRVFAANASATWQSLGDLFDIDAWAGGKRDRDKSKRGGKKHGEKKWGGKKHGGDWGGKGWGKKHGEKKWGHGKKWSGKKHHKKPPKKSNPPRRESDNDRPEKKVGCTNCTEAPQSYWVEVMIDGCPTKCLYLPETGQYYHCKRLTNVKGSWPAGIELPG</sequence>
<accession>A0A1F4XTX4</accession>